<keyword evidence="2" id="KW-0460">Magnesium</keyword>
<dbReference type="EMBL" id="UWOC01000129">
    <property type="protein sequence ID" value="VCU08471.1"/>
    <property type="molecule type" value="Genomic_DNA"/>
</dbReference>
<sequence length="340" mass="34218">MTTCDTEGSGEDRLIAAYFAPLATHPGALGLADDVAVLTPPAGCDLVLETDAIVAGMHFFADDPPETVARKALRINLSDLAAKGARPLGFLLSLALPRGRGEAAVGDRWLAPFARALGEDAAAYGCPLLGGDTVASPGPVMISVTMLGAVPSGTLVRRAGARPGDRVVVSGSIGDAALGLLMRGERVAAGDFGLDAAARDHLVGRYLVPQPRTALAEAVRTHASAAMDVSDGLAGDLAKLCAASGASAVIETARLPLSAPARRVLAAAPELLATVLSGGDDYEIVAAVAPDRLASFAAAAAAAGVPVTEIGEILEGRGPPRVLGPDGSALALDRASFSHF</sequence>
<evidence type="ECO:0000256" key="2">
    <source>
        <dbReference type="HAMAP-Rule" id="MF_02128"/>
    </source>
</evidence>
<dbReference type="Gene3D" id="3.30.1330.10">
    <property type="entry name" value="PurM-like, N-terminal domain"/>
    <property type="match status" value="1"/>
</dbReference>
<keyword evidence="6" id="KW-1185">Reference proteome</keyword>
<accession>A0A3S5CYA5</accession>
<dbReference type="GO" id="GO:0009030">
    <property type="term" value="F:thiamine-phosphate kinase activity"/>
    <property type="evidence" value="ECO:0007669"/>
    <property type="project" value="UniProtKB-UniRule"/>
</dbReference>
<dbReference type="OrthoDB" id="9802811at2"/>
<dbReference type="InterPro" id="IPR006283">
    <property type="entry name" value="ThiL-like"/>
</dbReference>
<dbReference type="GO" id="GO:0005524">
    <property type="term" value="F:ATP binding"/>
    <property type="evidence" value="ECO:0007669"/>
    <property type="project" value="UniProtKB-UniRule"/>
</dbReference>
<feature type="binding site" evidence="2">
    <location>
        <position position="79"/>
    </location>
    <ligand>
        <name>Mg(2+)</name>
        <dbReference type="ChEBI" id="CHEBI:18420"/>
        <label>3</label>
    </ligand>
</feature>
<feature type="binding site" evidence="2">
    <location>
        <position position="51"/>
    </location>
    <ligand>
        <name>Mg(2+)</name>
        <dbReference type="ChEBI" id="CHEBI:18420"/>
        <label>1</label>
    </ligand>
</feature>
<proteinExistence type="inferred from homology"/>
<evidence type="ECO:0000313" key="5">
    <source>
        <dbReference type="EMBL" id="VCU08471.1"/>
    </source>
</evidence>
<reference evidence="6" key="1">
    <citation type="submission" date="2018-10" db="EMBL/GenBank/DDBJ databases">
        <authorList>
            <person name="Peiro R."/>
            <person name="Begona"/>
            <person name="Cbmso G."/>
            <person name="Lopez M."/>
            <person name="Gonzalez S."/>
            <person name="Sacristan E."/>
            <person name="Castillo E."/>
        </authorList>
    </citation>
    <scope>NUCLEOTIDE SEQUENCE [LARGE SCALE GENOMIC DNA]</scope>
</reference>
<feature type="binding site" evidence="2">
    <location>
        <position position="231"/>
    </location>
    <ligand>
        <name>Mg(2+)</name>
        <dbReference type="ChEBI" id="CHEBI:18420"/>
        <label>5</label>
    </ligand>
</feature>
<organism evidence="5 6">
    <name type="scientific">Rhodoplanes serenus</name>
    <dbReference type="NCBI Taxonomy" id="200615"/>
    <lineage>
        <taxon>Bacteria</taxon>
        <taxon>Pseudomonadati</taxon>
        <taxon>Pseudomonadota</taxon>
        <taxon>Alphaproteobacteria</taxon>
        <taxon>Hyphomicrobiales</taxon>
        <taxon>Nitrobacteraceae</taxon>
        <taxon>Rhodoplanes</taxon>
    </lineage>
</organism>
<dbReference type="PANTHER" id="PTHR30270:SF0">
    <property type="entry name" value="THIAMINE-MONOPHOSPHATE KINASE"/>
    <property type="match status" value="1"/>
</dbReference>
<dbReference type="UniPathway" id="UPA00060">
    <property type="reaction ID" value="UER00142"/>
</dbReference>
<feature type="binding site" evidence="2">
    <location>
        <begin position="131"/>
        <end position="132"/>
    </location>
    <ligand>
        <name>ATP</name>
        <dbReference type="ChEBI" id="CHEBI:30616"/>
    </ligand>
</feature>
<feature type="binding site" evidence="2">
    <location>
        <position position="132"/>
    </location>
    <ligand>
        <name>Mg(2+)</name>
        <dbReference type="ChEBI" id="CHEBI:18420"/>
        <label>1</label>
    </ligand>
</feature>
<feature type="binding site" evidence="2">
    <location>
        <position position="280"/>
    </location>
    <ligand>
        <name>substrate</name>
    </ligand>
</feature>
<dbReference type="PIRSF" id="PIRSF005303">
    <property type="entry name" value="Thiam_monoph_kin"/>
    <property type="match status" value="1"/>
</dbReference>
<dbReference type="InterPro" id="IPR010918">
    <property type="entry name" value="PurM-like_C_dom"/>
</dbReference>
<dbReference type="GO" id="GO:0009228">
    <property type="term" value="P:thiamine biosynthetic process"/>
    <property type="evidence" value="ECO:0007669"/>
    <property type="project" value="UniProtKB-KW"/>
</dbReference>
<evidence type="ECO:0000259" key="4">
    <source>
        <dbReference type="Pfam" id="PF02769"/>
    </source>
</evidence>
<dbReference type="NCBIfam" id="TIGR01379">
    <property type="entry name" value="thiL"/>
    <property type="match status" value="1"/>
</dbReference>
<dbReference type="GO" id="GO:0009229">
    <property type="term" value="P:thiamine diphosphate biosynthetic process"/>
    <property type="evidence" value="ECO:0007669"/>
    <property type="project" value="UniProtKB-UniRule"/>
</dbReference>
<comment type="pathway">
    <text evidence="2">Cofactor biosynthesis; thiamine diphosphate biosynthesis; thiamine diphosphate from thiamine phosphate: step 1/1.</text>
</comment>
<dbReference type="Pfam" id="PF00586">
    <property type="entry name" value="AIRS"/>
    <property type="match status" value="1"/>
</dbReference>
<dbReference type="SUPFAM" id="SSF55326">
    <property type="entry name" value="PurM N-terminal domain-like"/>
    <property type="match status" value="1"/>
</dbReference>
<dbReference type="Gene3D" id="3.90.650.10">
    <property type="entry name" value="PurM-like C-terminal domain"/>
    <property type="match status" value="1"/>
</dbReference>
<feature type="binding site" evidence="2">
    <location>
        <position position="228"/>
    </location>
    <ligand>
        <name>Mg(2+)</name>
        <dbReference type="ChEBI" id="CHEBI:18420"/>
        <label>3</label>
    </ligand>
</feature>
<protein>
    <recommendedName>
        <fullName evidence="2">Thiamine-monophosphate kinase</fullName>
        <shortName evidence="2">TMP kinase</shortName>
        <shortName evidence="2">Thiamine-phosphate kinase</shortName>
        <ecNumber evidence="2">2.7.4.16</ecNumber>
    </recommendedName>
</protein>
<dbReference type="InterPro" id="IPR016188">
    <property type="entry name" value="PurM-like_N"/>
</dbReference>
<feature type="binding site" evidence="2">
    <location>
        <position position="337"/>
    </location>
    <ligand>
        <name>substrate</name>
    </ligand>
</feature>
<dbReference type="CDD" id="cd02194">
    <property type="entry name" value="ThiL"/>
    <property type="match status" value="1"/>
</dbReference>
<feature type="binding site" evidence="2">
    <location>
        <position position="50"/>
    </location>
    <ligand>
        <name>Mg(2+)</name>
        <dbReference type="ChEBI" id="CHEBI:18420"/>
        <label>1</label>
    </ligand>
</feature>
<dbReference type="RefSeq" id="WP_129608569.1">
    <property type="nucleotide sequence ID" value="NZ_UWOC01000129.1"/>
</dbReference>
<dbReference type="Proteomes" id="UP000289200">
    <property type="component" value="Unassembled WGS sequence"/>
</dbReference>
<dbReference type="SUPFAM" id="SSF56042">
    <property type="entry name" value="PurM C-terminal domain-like"/>
    <property type="match status" value="1"/>
</dbReference>
<feature type="binding site" evidence="2">
    <location>
        <position position="79"/>
    </location>
    <ligand>
        <name>Mg(2+)</name>
        <dbReference type="ChEBI" id="CHEBI:18420"/>
        <label>2</label>
    </ligand>
</feature>
<feature type="domain" description="PurM-like C-terminal" evidence="4">
    <location>
        <begin position="162"/>
        <end position="317"/>
    </location>
</feature>
<dbReference type="PANTHER" id="PTHR30270">
    <property type="entry name" value="THIAMINE-MONOPHOSPHATE KINASE"/>
    <property type="match status" value="1"/>
</dbReference>
<dbReference type="HAMAP" id="MF_02128">
    <property type="entry name" value="TMP_kinase"/>
    <property type="match status" value="1"/>
</dbReference>
<evidence type="ECO:0000259" key="3">
    <source>
        <dbReference type="Pfam" id="PF00586"/>
    </source>
</evidence>
<feature type="binding site" evidence="2">
    <location>
        <position position="51"/>
    </location>
    <ligand>
        <name>Mg(2+)</name>
        <dbReference type="ChEBI" id="CHEBI:18420"/>
        <label>2</label>
    </ligand>
</feature>
<dbReference type="InterPro" id="IPR036676">
    <property type="entry name" value="PurM-like_C_sf"/>
</dbReference>
<keyword evidence="2" id="KW-0547">Nucleotide-binding</keyword>
<keyword evidence="2" id="KW-0808">Transferase</keyword>
<dbReference type="GO" id="GO:0000287">
    <property type="term" value="F:magnesium ion binding"/>
    <property type="evidence" value="ECO:0007669"/>
    <property type="project" value="UniProtKB-UniRule"/>
</dbReference>
<evidence type="ECO:0000256" key="1">
    <source>
        <dbReference type="ARBA" id="ARBA00022977"/>
    </source>
</evidence>
<gene>
    <name evidence="2 5" type="primary">thiL</name>
    <name evidence="5" type="ORF">RHODGE_RHODGE_01642</name>
</gene>
<dbReference type="InterPro" id="IPR036921">
    <property type="entry name" value="PurM-like_N_sf"/>
</dbReference>
<dbReference type="EC" id="2.7.4.16" evidence="2"/>
<feature type="binding site" evidence="2">
    <location>
        <position position="34"/>
    </location>
    <ligand>
        <name>Mg(2+)</name>
        <dbReference type="ChEBI" id="CHEBI:18420"/>
        <label>4</label>
    </ligand>
</feature>
<comment type="catalytic activity">
    <reaction evidence="2">
        <text>thiamine phosphate + ATP = thiamine diphosphate + ADP</text>
        <dbReference type="Rhea" id="RHEA:15913"/>
        <dbReference type="ChEBI" id="CHEBI:30616"/>
        <dbReference type="ChEBI" id="CHEBI:37575"/>
        <dbReference type="ChEBI" id="CHEBI:58937"/>
        <dbReference type="ChEBI" id="CHEBI:456216"/>
        <dbReference type="EC" id="2.7.4.16"/>
    </reaction>
</comment>
<keyword evidence="2" id="KW-0067">ATP-binding</keyword>
<feature type="binding site" evidence="2">
    <location>
        <position position="34"/>
    </location>
    <ligand>
        <name>Mg(2+)</name>
        <dbReference type="ChEBI" id="CHEBI:18420"/>
        <label>3</label>
    </ligand>
</feature>
<name>A0A3S5CYA5_9BRAD</name>
<dbReference type="Pfam" id="PF02769">
    <property type="entry name" value="AIRS_C"/>
    <property type="match status" value="1"/>
</dbReference>
<comment type="caution">
    <text evidence="5">The sequence shown here is derived from an EMBL/GenBank/DDBJ whole genome shotgun (WGS) entry which is preliminary data.</text>
</comment>
<comment type="function">
    <text evidence="2">Catalyzes the ATP-dependent phosphorylation of thiamine-monophosphate (TMP) to form thiamine-pyrophosphate (TPP), the active form of vitamin B1.</text>
</comment>
<comment type="caution">
    <text evidence="2">Lacks conserved residue(s) required for the propagation of feature annotation.</text>
</comment>
<feature type="domain" description="PurM-like N-terminal" evidence="3">
    <location>
        <begin position="33"/>
        <end position="150"/>
    </location>
</feature>
<evidence type="ECO:0000313" key="6">
    <source>
        <dbReference type="Proteomes" id="UP000289200"/>
    </source>
</evidence>
<feature type="binding site" evidence="2">
    <location>
        <position position="79"/>
    </location>
    <ligand>
        <name>Mg(2+)</name>
        <dbReference type="ChEBI" id="CHEBI:18420"/>
        <label>4</label>
    </ligand>
</feature>
<feature type="binding site" evidence="2">
    <location>
        <position position="58"/>
    </location>
    <ligand>
        <name>substrate</name>
    </ligand>
</feature>
<comment type="miscellaneous">
    <text evidence="2">Reaction mechanism of ThiL seems to utilize a direct, inline transfer of the gamma-phosphate of ATP to TMP rather than a phosphorylated enzyme intermediate.</text>
</comment>
<comment type="similarity">
    <text evidence="2">Belongs to the thiamine-monophosphate kinase family.</text>
</comment>
<feature type="binding site" evidence="2">
    <location>
        <position position="230"/>
    </location>
    <ligand>
        <name>ATP</name>
        <dbReference type="ChEBI" id="CHEBI:30616"/>
    </ligand>
</feature>
<dbReference type="AlphaFoldDB" id="A0A3S5CYA5"/>
<keyword evidence="2" id="KW-0479">Metal-binding</keyword>
<keyword evidence="1 2" id="KW-0784">Thiamine biosynthesis</keyword>
<feature type="binding site" evidence="2">
    <location>
        <position position="158"/>
    </location>
    <ligand>
        <name>ATP</name>
        <dbReference type="ChEBI" id="CHEBI:30616"/>
    </ligand>
</feature>
<keyword evidence="2 5" id="KW-0418">Kinase</keyword>